<name>A0A517LPD4_9PEZI</name>
<dbReference type="EMBL" id="CP042202">
    <property type="protein sequence ID" value="QDS77512.1"/>
    <property type="molecule type" value="Genomic_DNA"/>
</dbReference>
<reference evidence="1 2" key="1">
    <citation type="submission" date="2019-07" db="EMBL/GenBank/DDBJ databases">
        <title>Finished genome of Venturia effusa.</title>
        <authorList>
            <person name="Young C.A."/>
            <person name="Cox M.P."/>
            <person name="Ganley A.R.D."/>
            <person name="David W.J."/>
        </authorList>
    </citation>
    <scope>NUCLEOTIDE SEQUENCE [LARGE SCALE GENOMIC DNA]</scope>
    <source>
        <strain evidence="2">albino</strain>
    </source>
</reference>
<evidence type="ECO:0000313" key="2">
    <source>
        <dbReference type="Proteomes" id="UP000316270"/>
    </source>
</evidence>
<dbReference type="STRING" id="50376.A0A517LPD4"/>
<dbReference type="Proteomes" id="UP000316270">
    <property type="component" value="Chromosome 18"/>
</dbReference>
<dbReference type="OrthoDB" id="412005at2759"/>
<evidence type="ECO:0000313" key="1">
    <source>
        <dbReference type="EMBL" id="QDS77512.1"/>
    </source>
</evidence>
<dbReference type="AlphaFoldDB" id="A0A517LPD4"/>
<accession>A0A517LPD4</accession>
<evidence type="ECO:0008006" key="3">
    <source>
        <dbReference type="Google" id="ProtNLM"/>
    </source>
</evidence>
<dbReference type="InterPro" id="IPR029731">
    <property type="entry name" value="OSGIN1/2"/>
</dbReference>
<protein>
    <recommendedName>
        <fullName evidence="3">FAD/NAD(P)-binding domain-containing protein</fullName>
    </recommendedName>
</protein>
<organism evidence="1 2">
    <name type="scientific">Venturia effusa</name>
    <dbReference type="NCBI Taxonomy" id="50376"/>
    <lineage>
        <taxon>Eukaryota</taxon>
        <taxon>Fungi</taxon>
        <taxon>Dikarya</taxon>
        <taxon>Ascomycota</taxon>
        <taxon>Pezizomycotina</taxon>
        <taxon>Dothideomycetes</taxon>
        <taxon>Pleosporomycetidae</taxon>
        <taxon>Venturiales</taxon>
        <taxon>Venturiaceae</taxon>
        <taxon>Venturia</taxon>
    </lineage>
</organism>
<dbReference type="PANTHER" id="PTHR15192">
    <property type="entry name" value="PROTEIN CBG05349"/>
    <property type="match status" value="1"/>
</dbReference>
<dbReference type="Gene3D" id="3.50.50.60">
    <property type="entry name" value="FAD/NAD(P)-binding domain"/>
    <property type="match status" value="1"/>
</dbReference>
<gene>
    <name evidence="1" type="ORF">FKW77_000598</name>
</gene>
<keyword evidence="2" id="KW-1185">Reference proteome</keyword>
<dbReference type="PANTHER" id="PTHR15192:SF8">
    <property type="entry name" value="FAD_NAD(P)-BINDING DOMAIN-CONTAINING PROTEIN"/>
    <property type="match status" value="1"/>
</dbReference>
<proteinExistence type="predicted"/>
<dbReference type="InterPro" id="IPR036188">
    <property type="entry name" value="FAD/NAD-bd_sf"/>
</dbReference>
<sequence length="503" mass="55840">MARRRPPQHVETVIIGGGPSSLILSYILHGHVPYYSRTHFDPLLHTRLSKERNLLNITSDAYAHFHSSLRYSTQALPLNTLLDTLIRPNADTDINPESCVEWVQQPERAIGHVVLTNGTDSGGQWLNNPVSTNPDIGTLSYAETLSLPGYSYAEHYEHRHRAPLPELQRPSRAEVAEYFAYYPHAVGIQHSLYTDACVSNVSRTNDGFYIGSHGMLCKNLVLATGIFTQTIAPPPMLSPLARLEASSEPLLVVGSGFSAADVIISAPSTRKIVHIFRWAPDTRPSPLRGCHHAAYPEYAGIYRQMKLAAVASHKPFATSPMMRKKSNPFFFQRDWASVYEGLPNAEIIEVQNRGKTARLRIRLDIGAIIERDVGGLEYVVGRRGNLDYLTPPLRREVLGLPEKSEQPIEQESLVSGRSLRYKVEMDFEIAPDVFAIGSLTGDSLVRHAFGGCVAVASRMMGAAQSGKVQNRIPTYVKDSYEVQASSGAEHADLHIDRREIITR</sequence>
<dbReference type="SUPFAM" id="SSF51905">
    <property type="entry name" value="FAD/NAD(P)-binding domain"/>
    <property type="match status" value="1"/>
</dbReference>